<evidence type="ECO:0000313" key="1">
    <source>
        <dbReference type="EMBL" id="RHZ46199.1"/>
    </source>
</evidence>
<reference evidence="1 2" key="1">
    <citation type="submission" date="2018-08" db="EMBL/GenBank/DDBJ databases">
        <title>Genome and evolution of the arbuscular mycorrhizal fungus Diversispora epigaea (formerly Glomus versiforme) and its bacterial endosymbionts.</title>
        <authorList>
            <person name="Sun X."/>
            <person name="Fei Z."/>
            <person name="Harrison M."/>
        </authorList>
    </citation>
    <scope>NUCLEOTIDE SEQUENCE [LARGE SCALE GENOMIC DNA]</scope>
    <source>
        <strain evidence="1 2">IT104</strain>
    </source>
</reference>
<gene>
    <name evidence="1" type="ORF">Glove_629g7</name>
</gene>
<protein>
    <submittedName>
        <fullName evidence="1">Uncharacterized protein</fullName>
    </submittedName>
</protein>
<evidence type="ECO:0000313" key="2">
    <source>
        <dbReference type="Proteomes" id="UP000266861"/>
    </source>
</evidence>
<sequence length="138" mass="16327">MSSETCENFLGTLLSKILSQETVETAEISRERKMIISRSQRSRDNRQPCYNDYFKSDILCISQENLDNENNFSHLLNLNDKETITNDNLYLGENSYNMQNPNIEDLRWNQEYELDSLLIKNKELFSWNTKDLEKTDIT</sequence>
<comment type="caution">
    <text evidence="1">The sequence shown here is derived from an EMBL/GenBank/DDBJ whole genome shotgun (WGS) entry which is preliminary data.</text>
</comment>
<proteinExistence type="predicted"/>
<dbReference type="AlphaFoldDB" id="A0A397G865"/>
<organism evidence="1 2">
    <name type="scientific">Diversispora epigaea</name>
    <dbReference type="NCBI Taxonomy" id="1348612"/>
    <lineage>
        <taxon>Eukaryota</taxon>
        <taxon>Fungi</taxon>
        <taxon>Fungi incertae sedis</taxon>
        <taxon>Mucoromycota</taxon>
        <taxon>Glomeromycotina</taxon>
        <taxon>Glomeromycetes</taxon>
        <taxon>Diversisporales</taxon>
        <taxon>Diversisporaceae</taxon>
        <taxon>Diversispora</taxon>
    </lineage>
</organism>
<dbReference type="OrthoDB" id="2448050at2759"/>
<keyword evidence="2" id="KW-1185">Reference proteome</keyword>
<dbReference type="Proteomes" id="UP000266861">
    <property type="component" value="Unassembled WGS sequence"/>
</dbReference>
<name>A0A397G865_9GLOM</name>
<accession>A0A397G865</accession>
<dbReference type="EMBL" id="PQFF01000521">
    <property type="protein sequence ID" value="RHZ46199.1"/>
    <property type="molecule type" value="Genomic_DNA"/>
</dbReference>